<dbReference type="Pfam" id="PF04984">
    <property type="entry name" value="Phage_sheath_1"/>
    <property type="match status" value="1"/>
</dbReference>
<keyword evidence="2" id="KW-0175">Coiled coil</keyword>
<dbReference type="EMBL" id="BMAV01015538">
    <property type="protein sequence ID" value="GFY65462.1"/>
    <property type="molecule type" value="Genomic_DNA"/>
</dbReference>
<dbReference type="AlphaFoldDB" id="A0A8X6Y771"/>
<dbReference type="Pfam" id="PF04985">
    <property type="entry name" value="Phage_tube"/>
    <property type="match status" value="1"/>
</dbReference>
<accession>A0A8X6Y771</accession>
<evidence type="ECO:0000256" key="1">
    <source>
        <dbReference type="ARBA" id="ARBA00008005"/>
    </source>
</evidence>
<dbReference type="InterPro" id="IPR054564">
    <property type="entry name" value="Gp18_domIII_N"/>
</dbReference>
<evidence type="ECO:0000259" key="4">
    <source>
        <dbReference type="Pfam" id="PF17482"/>
    </source>
</evidence>
<name>A0A8X6Y771_9ARAC</name>
<dbReference type="OrthoDB" id="7295287at2759"/>
<comment type="caution">
    <text evidence="6">The sequence shown here is derived from an EMBL/GenBank/DDBJ whole genome shotgun (WGS) entry which is preliminary data.</text>
</comment>
<dbReference type="Gene3D" id="3.40.50.11780">
    <property type="match status" value="1"/>
</dbReference>
<evidence type="ECO:0000313" key="6">
    <source>
        <dbReference type="EMBL" id="GFY65462.1"/>
    </source>
</evidence>
<comment type="similarity">
    <text evidence="1">Belongs to the myoviridae tail sheath protein family.</text>
</comment>
<dbReference type="InterPro" id="IPR035089">
    <property type="entry name" value="Phage_sheath_subtilisin"/>
</dbReference>
<dbReference type="Pfam" id="PF17482">
    <property type="entry name" value="Phage_sheath_1C"/>
    <property type="match status" value="1"/>
</dbReference>
<dbReference type="Proteomes" id="UP000886998">
    <property type="component" value="Unassembled WGS sequence"/>
</dbReference>
<keyword evidence="7" id="KW-1185">Reference proteome</keyword>
<reference evidence="6" key="1">
    <citation type="submission" date="2020-08" db="EMBL/GenBank/DDBJ databases">
        <title>Multicomponent nature underlies the extraordinary mechanical properties of spider dragline silk.</title>
        <authorList>
            <person name="Kono N."/>
            <person name="Nakamura H."/>
            <person name="Mori M."/>
            <person name="Yoshida Y."/>
            <person name="Ohtoshi R."/>
            <person name="Malay A.D."/>
            <person name="Moran D.A.P."/>
            <person name="Tomita M."/>
            <person name="Numata K."/>
            <person name="Arakawa K."/>
        </authorList>
    </citation>
    <scope>NUCLEOTIDE SEQUENCE</scope>
</reference>
<feature type="domain" description="Tail sheath protein subtilisin-like" evidence="3">
    <location>
        <begin position="763"/>
        <end position="917"/>
    </location>
</feature>
<feature type="coiled-coil region" evidence="2">
    <location>
        <begin position="618"/>
        <end position="645"/>
    </location>
</feature>
<evidence type="ECO:0000259" key="3">
    <source>
        <dbReference type="Pfam" id="PF04984"/>
    </source>
</evidence>
<dbReference type="InterPro" id="IPR020287">
    <property type="entry name" value="Tail_sheath_C"/>
</dbReference>
<dbReference type="PANTHER" id="PTHR35861:SF1">
    <property type="entry name" value="PHAGE TAIL SHEATH PROTEIN"/>
    <property type="match status" value="1"/>
</dbReference>
<dbReference type="PANTHER" id="PTHR35861">
    <property type="match status" value="1"/>
</dbReference>
<dbReference type="Pfam" id="PF22671">
    <property type="entry name" value="Gp18_domIII_N"/>
    <property type="match status" value="1"/>
</dbReference>
<gene>
    <name evidence="6" type="primary">gpFI</name>
    <name evidence="6" type="ORF">TNIN_39621</name>
</gene>
<protein>
    <submittedName>
        <fullName evidence="6">Putative prophage major tail sheath protein</fullName>
    </submittedName>
</protein>
<feature type="coiled-coil region" evidence="2">
    <location>
        <begin position="1155"/>
        <end position="1182"/>
    </location>
</feature>
<evidence type="ECO:0000256" key="2">
    <source>
        <dbReference type="SAM" id="Coils"/>
    </source>
</evidence>
<dbReference type="InterPro" id="IPR006498">
    <property type="entry name" value="Tail_tube"/>
</dbReference>
<evidence type="ECO:0000259" key="5">
    <source>
        <dbReference type="Pfam" id="PF22671"/>
    </source>
</evidence>
<feature type="domain" description="Tail sheath protein C-terminal" evidence="4">
    <location>
        <begin position="919"/>
        <end position="1018"/>
    </location>
</feature>
<proteinExistence type="inferred from homology"/>
<evidence type="ECO:0000313" key="7">
    <source>
        <dbReference type="Proteomes" id="UP000886998"/>
    </source>
</evidence>
<sequence>MKEAIEALHQRIKDLAANSTPDQLAYLAKSLELIADKKAIFNVNVVQMTKVKEIIDALQGRLKDLAANSTPDQLAYLAKALESIVDKSAVSEIVQMTDVKLKELLDSAKKHLSDINSNKATSISSITAAKTDSVNEINKLRDNSLNTLKASSDSHISLLDTRKNANIAAINSISNSHKDGLKGLVEDFRAVNDVPDGSSIMKEIKTREDQLKTLTTKFNSINDLPSGSSIMKEVKTREDKLNTLTTKFNSINDVPSSSSIMKEVKKRNMVEPGSLPFLFGVLGRGNNYYGHGIFTTELGQWSSDITKTDYMLQLLAGSHTYDTDYVSFYRPRQLSFIEGSKGTFIYGELYTNSFSSSNYQIYSYPCAALGVMFVKNTTSRDITRTLNFVGTSYWSSGYEGAGAFVGTPDNTNASKSRISKIIWKNVYQYTSSNSKFAASGNVEIPAGKTVAMLLYTSSYLHSRTKVSEGAFSGDVHTYGQFIQFENDKQVETTTLESKPTGNDWYEAPENFDWQKSYCLTEGGKIVQRSKEDIELELLETAKLSALDSIRVYFNNYTHKYAGYSHQKSKSYEIQAKAAANILAAPESIDEKDAEIIEPLAKVRDITVIEMARIIQEKAKRAKKAIIKCEELVDIAEREIGEAKKQFLHGVNVIEVTSGARAVRTAKSSVIGVIGTAPDVDGEKFPLNKPVLIAGSLKEAAKLGKRGTLPSAVNGIFSQIGATVVVIRVENADQEEEITANVIGGVDEETGDYQGIQAFLSSESIVHVAPRILIAPQFTHQLPEDGKNPVVAALIPIAEKLRSIIVADGPNTNDEEAIRWRKSVGSSRVYVVDPWVKVFEGEEEPPSPFVAGLIAKIDSEQGFWHSPSNKEINGIVGTSRAIDFTLGDTSCRANHLNENEVTTIIHQNGYRLWGNRTCSNDPKWAFLPIRRTADLINDSLLRAHLWAVDRNITKTYIDDVIEGVNSYLANLKAQGAIISGKCYATPELNTPTNIASGKVYFDFEFTPPYPAEQITFRSHLINSEVLHPKFKLCFFTHLRDFKQVLRKGEKQMLPKILRNFNVFVDGRGYAGKIDEVTLPKLTIKTEEYRAGGMDIPINIDMGMEKLEADFTFSEYDTELFRLFGLINGNSWWILVKYMANLGTNVALSEETSQHLAELAKLTKQTAQELAERLIREAVELEEEDIFLSAVADEYDIEGAKKTKSEDVDWDTLLSS</sequence>
<dbReference type="InterPro" id="IPR052042">
    <property type="entry name" value="Tail_sheath_structural"/>
</dbReference>
<feature type="domain" description="Tail sheath protein Gp18-like" evidence="5">
    <location>
        <begin position="669"/>
        <end position="728"/>
    </location>
</feature>
<organism evidence="6 7">
    <name type="scientific">Trichonephila inaurata madagascariensis</name>
    <dbReference type="NCBI Taxonomy" id="2747483"/>
    <lineage>
        <taxon>Eukaryota</taxon>
        <taxon>Metazoa</taxon>
        <taxon>Ecdysozoa</taxon>
        <taxon>Arthropoda</taxon>
        <taxon>Chelicerata</taxon>
        <taxon>Arachnida</taxon>
        <taxon>Araneae</taxon>
        <taxon>Araneomorphae</taxon>
        <taxon>Entelegynae</taxon>
        <taxon>Araneoidea</taxon>
        <taxon>Nephilidae</taxon>
        <taxon>Trichonephila</taxon>
        <taxon>Trichonephila inaurata</taxon>
    </lineage>
</organism>